<protein>
    <submittedName>
        <fullName evidence="1">Uncharacterized protein</fullName>
    </submittedName>
</protein>
<evidence type="ECO:0000313" key="1">
    <source>
        <dbReference type="EMBL" id="KKU02479.1"/>
    </source>
</evidence>
<gene>
    <name evidence="1" type="ORF">UX05_C0013G0002</name>
</gene>
<reference evidence="1 2" key="1">
    <citation type="journal article" date="2015" name="Nature">
        <title>rRNA introns, odd ribosomes, and small enigmatic genomes across a large radiation of phyla.</title>
        <authorList>
            <person name="Brown C.T."/>
            <person name="Hug L.A."/>
            <person name="Thomas B.C."/>
            <person name="Sharon I."/>
            <person name="Castelle C.J."/>
            <person name="Singh A."/>
            <person name="Wilkins M.J."/>
            <person name="Williams K.H."/>
            <person name="Banfield J.F."/>
        </authorList>
    </citation>
    <scope>NUCLEOTIDE SEQUENCE [LARGE SCALE GENOMIC DNA]</scope>
</reference>
<name>A0A0G1M2U1_9BACT</name>
<dbReference type="AlphaFoldDB" id="A0A0G1M2U1"/>
<accession>A0A0G1M2U1</accession>
<dbReference type="Proteomes" id="UP000034264">
    <property type="component" value="Unassembled WGS sequence"/>
</dbReference>
<organism evidence="1 2">
    <name type="scientific">Candidatus Amesbacteria bacterium GW2011_GWC2_45_19</name>
    <dbReference type="NCBI Taxonomy" id="1618366"/>
    <lineage>
        <taxon>Bacteria</taxon>
        <taxon>Candidatus Amesiibacteriota</taxon>
    </lineage>
</organism>
<comment type="caution">
    <text evidence="1">The sequence shown here is derived from an EMBL/GenBank/DDBJ whole genome shotgun (WGS) entry which is preliminary data.</text>
</comment>
<sequence>MPEDSSSLNSAEVARSLAERIFSQYPNTTESLKWLKDNRPEFATRVADFDAVVAKLNEIIANPNSANEQYGVEINQLAVVAGKHVPSLSEAELEANGQFHHSPALKAFFQGKREFGWADEEYDPNRPARSAMGIFLEGYGRYVGLRLTKGPEQAAKIQKVFVYAFEATLLVEYPNSELLGDIKEWMRSDADKFSEPIQQLLK</sequence>
<proteinExistence type="predicted"/>
<dbReference type="EMBL" id="LCKS01000013">
    <property type="protein sequence ID" value="KKU02479.1"/>
    <property type="molecule type" value="Genomic_DNA"/>
</dbReference>
<evidence type="ECO:0000313" key="2">
    <source>
        <dbReference type="Proteomes" id="UP000034264"/>
    </source>
</evidence>